<dbReference type="PANTHER" id="PTHR30069:SF29">
    <property type="entry name" value="HEMOGLOBIN AND HEMOGLOBIN-HAPTOGLOBIN-BINDING PROTEIN 1-RELATED"/>
    <property type="match status" value="1"/>
</dbReference>
<keyword evidence="3 10" id="KW-1134">Transmembrane beta strand</keyword>
<evidence type="ECO:0000259" key="14">
    <source>
        <dbReference type="Pfam" id="PF00593"/>
    </source>
</evidence>
<name>A0ABS5G7K5_9BRAD</name>
<keyword evidence="4 10" id="KW-0812">Transmembrane</keyword>
<keyword evidence="9 10" id="KW-0998">Cell outer membrane</keyword>
<evidence type="ECO:0000256" key="11">
    <source>
        <dbReference type="RuleBase" id="RU003357"/>
    </source>
</evidence>
<feature type="domain" description="TonB-dependent receptor plug" evidence="15">
    <location>
        <begin position="91"/>
        <end position="198"/>
    </location>
</feature>
<dbReference type="CDD" id="cd01347">
    <property type="entry name" value="ligand_gated_channel"/>
    <property type="match status" value="1"/>
</dbReference>
<dbReference type="InterPro" id="IPR000531">
    <property type="entry name" value="Beta-barrel_TonB"/>
</dbReference>
<dbReference type="RefSeq" id="WP_172235691.1">
    <property type="nucleotide sequence ID" value="NZ_JABFDP010000003.1"/>
</dbReference>
<proteinExistence type="inferred from homology"/>
<evidence type="ECO:0000256" key="2">
    <source>
        <dbReference type="ARBA" id="ARBA00022448"/>
    </source>
</evidence>
<evidence type="ECO:0000256" key="12">
    <source>
        <dbReference type="SAM" id="MobiDB-lite"/>
    </source>
</evidence>
<keyword evidence="17" id="KW-1185">Reference proteome</keyword>
<dbReference type="SUPFAM" id="SSF56935">
    <property type="entry name" value="Porins"/>
    <property type="match status" value="1"/>
</dbReference>
<dbReference type="PANTHER" id="PTHR30069">
    <property type="entry name" value="TONB-DEPENDENT OUTER MEMBRANE RECEPTOR"/>
    <property type="match status" value="1"/>
</dbReference>
<evidence type="ECO:0000256" key="5">
    <source>
        <dbReference type="ARBA" id="ARBA00022729"/>
    </source>
</evidence>
<protein>
    <submittedName>
        <fullName evidence="16">TonB-dependent receptor</fullName>
    </submittedName>
</protein>
<keyword evidence="7 10" id="KW-0472">Membrane</keyword>
<dbReference type="PROSITE" id="PS52016">
    <property type="entry name" value="TONB_DEPENDENT_REC_3"/>
    <property type="match status" value="1"/>
</dbReference>
<evidence type="ECO:0000313" key="17">
    <source>
        <dbReference type="Proteomes" id="UP001314635"/>
    </source>
</evidence>
<evidence type="ECO:0000256" key="7">
    <source>
        <dbReference type="ARBA" id="ARBA00023136"/>
    </source>
</evidence>
<feature type="domain" description="TonB-dependent receptor-like beta-barrel" evidence="14">
    <location>
        <begin position="221"/>
        <end position="650"/>
    </location>
</feature>
<evidence type="ECO:0000256" key="9">
    <source>
        <dbReference type="ARBA" id="ARBA00023237"/>
    </source>
</evidence>
<dbReference type="Pfam" id="PF00593">
    <property type="entry name" value="TonB_dep_Rec_b-barrel"/>
    <property type="match status" value="1"/>
</dbReference>
<dbReference type="Gene3D" id="2.170.130.10">
    <property type="entry name" value="TonB-dependent receptor, plug domain"/>
    <property type="match status" value="1"/>
</dbReference>
<dbReference type="InterPro" id="IPR036942">
    <property type="entry name" value="Beta-barrel_TonB_sf"/>
</dbReference>
<comment type="subcellular location">
    <subcellularLocation>
        <location evidence="1 10">Cell outer membrane</location>
        <topology evidence="1 10">Multi-pass membrane protein</topology>
    </subcellularLocation>
</comment>
<dbReference type="InterPro" id="IPR037066">
    <property type="entry name" value="Plug_dom_sf"/>
</dbReference>
<dbReference type="Pfam" id="PF07715">
    <property type="entry name" value="Plug"/>
    <property type="match status" value="1"/>
</dbReference>
<dbReference type="EMBL" id="JAFCLK010000014">
    <property type="protein sequence ID" value="MBR1137287.1"/>
    <property type="molecule type" value="Genomic_DNA"/>
</dbReference>
<accession>A0ABS5G7K5</accession>
<dbReference type="Gene3D" id="2.40.170.20">
    <property type="entry name" value="TonB-dependent receptor, beta-barrel domain"/>
    <property type="match status" value="1"/>
</dbReference>
<comment type="caution">
    <text evidence="16">The sequence shown here is derived from an EMBL/GenBank/DDBJ whole genome shotgun (WGS) entry which is preliminary data.</text>
</comment>
<dbReference type="InterPro" id="IPR012910">
    <property type="entry name" value="Plug_dom"/>
</dbReference>
<organism evidence="16 17">
    <name type="scientific">Bradyrhizobium denitrificans</name>
    <dbReference type="NCBI Taxonomy" id="2734912"/>
    <lineage>
        <taxon>Bacteria</taxon>
        <taxon>Pseudomonadati</taxon>
        <taxon>Pseudomonadota</taxon>
        <taxon>Alphaproteobacteria</taxon>
        <taxon>Hyphomicrobiales</taxon>
        <taxon>Nitrobacteraceae</taxon>
        <taxon>Bradyrhizobium</taxon>
    </lineage>
</organism>
<evidence type="ECO:0000259" key="15">
    <source>
        <dbReference type="Pfam" id="PF07715"/>
    </source>
</evidence>
<gene>
    <name evidence="16" type="ORF">JQ619_16050</name>
</gene>
<comment type="similarity">
    <text evidence="10 11">Belongs to the TonB-dependent receptor family.</text>
</comment>
<evidence type="ECO:0000256" key="6">
    <source>
        <dbReference type="ARBA" id="ARBA00023077"/>
    </source>
</evidence>
<dbReference type="InterPro" id="IPR039426">
    <property type="entry name" value="TonB-dep_rcpt-like"/>
</dbReference>
<evidence type="ECO:0000256" key="3">
    <source>
        <dbReference type="ARBA" id="ARBA00022452"/>
    </source>
</evidence>
<evidence type="ECO:0000256" key="10">
    <source>
        <dbReference type="PROSITE-ProRule" id="PRU01360"/>
    </source>
</evidence>
<sequence>MSPVSHARHCRAVLSSSCVLTSIALLGAFSAAAQQSASPHLLPPVEVDPPHKPAARKPVVAGRSHARSAASAQRPVAPAAASPTGIATPAAEAGRSITVVTDKDIATQQGRSLPDILSTVPGLTVVQAGGPGGQSTVSTRGTSANHTKLVIDGVDVGNVTNSNGAPDVEHLLTADIQRLEVLRGPQSGLYGADALGGVISITTRKGDGPAQATGSIETGAYRSFNQTAGLSGSKDQFNYAFNIAHLHAGDVPVTPWQLLPPGRKAIGNAYDNVTASTRLGVDLNEAWTLNALVRHTDASLLFTGDSGSPSFPNATQSHHTDRQLTTREEAVWSLLGGRIRNHFGVNYVNNWSYDLAPGNPAPTIATGERIKYDWRAVAELSPRNHLVVGVEQQAERLKAADVLAENGNKAGFVELQTEFAKRWFVVASLRDDVDDRFGGHGTYRIAPAVILPVTETRLKASYGTGFKVPTLSQLYQNFPAFNFFANPNLKPEASIGYDAGFEQPLFEDRLRFGATYFHNDITNLISFNANATSFANIGFATTEGTESFVAAKLTDRIWLRADYTFTRAVDASTGQQLLRQPREKWSATATWLPVDALTLSATLLRVGDWLDVSRDGTTTGLVAPGYTLVNLRGDYALSDQVKLFARIDNLFNRHYQNPTGFLAPGFGMFGGIRMATSGLQ</sequence>
<keyword evidence="6 11" id="KW-0798">TonB box</keyword>
<evidence type="ECO:0000256" key="13">
    <source>
        <dbReference type="SAM" id="SignalP"/>
    </source>
</evidence>
<feature type="region of interest" description="Disordered" evidence="12">
    <location>
        <begin position="41"/>
        <end position="88"/>
    </location>
</feature>
<feature type="chain" id="PRO_5045521270" evidence="13">
    <location>
        <begin position="34"/>
        <end position="680"/>
    </location>
</feature>
<feature type="signal peptide" evidence="13">
    <location>
        <begin position="1"/>
        <end position="33"/>
    </location>
</feature>
<keyword evidence="5 13" id="KW-0732">Signal</keyword>
<keyword evidence="2 10" id="KW-0813">Transport</keyword>
<evidence type="ECO:0000256" key="1">
    <source>
        <dbReference type="ARBA" id="ARBA00004571"/>
    </source>
</evidence>
<dbReference type="Proteomes" id="UP001314635">
    <property type="component" value="Unassembled WGS sequence"/>
</dbReference>
<evidence type="ECO:0000256" key="8">
    <source>
        <dbReference type="ARBA" id="ARBA00023170"/>
    </source>
</evidence>
<evidence type="ECO:0000313" key="16">
    <source>
        <dbReference type="EMBL" id="MBR1137287.1"/>
    </source>
</evidence>
<reference evidence="17" key="1">
    <citation type="journal article" date="2021" name="ISME J.">
        <title>Evolutionary origin and ecological implication of a unique nif island in free-living Bradyrhizobium lineages.</title>
        <authorList>
            <person name="Tao J."/>
        </authorList>
    </citation>
    <scope>NUCLEOTIDE SEQUENCE [LARGE SCALE GENOMIC DNA]</scope>
    <source>
        <strain evidence="17">SZCCT0094</strain>
    </source>
</reference>
<feature type="compositionally biased region" description="Low complexity" evidence="12">
    <location>
        <begin position="61"/>
        <end position="83"/>
    </location>
</feature>
<keyword evidence="8 16" id="KW-0675">Receptor</keyword>
<evidence type="ECO:0000256" key="4">
    <source>
        <dbReference type="ARBA" id="ARBA00022692"/>
    </source>
</evidence>